<sequence length="136" mass="15412">MSRPHLLSPDLRPVSISSTRCGLRLPRPPLLRSPRSMDGPRVATIEFPARRRSPRPWTVPSPPSRRRSPAPSRPAVEDQHHRRRLLAACPTSSPPSQLGPGFLAVHRITNLIDLKRRLGIGRRCCWYFHPTIAELE</sequence>
<gene>
    <name evidence="3" type="ORF">BRADI_3g25181v3</name>
</gene>
<dbReference type="STRING" id="15368.A0A0Q3FEH7"/>
<feature type="region of interest" description="Disordered" evidence="1">
    <location>
        <begin position="1"/>
        <end position="83"/>
    </location>
</feature>
<dbReference type="Gene3D" id="3.40.630.150">
    <property type="entry name" value="Malonyl-CoA decarboxylase, catalytic domain"/>
    <property type="match status" value="1"/>
</dbReference>
<reference evidence="3" key="2">
    <citation type="submission" date="2017-06" db="EMBL/GenBank/DDBJ databases">
        <title>WGS assembly of Brachypodium distachyon.</title>
        <authorList>
            <consortium name="The International Brachypodium Initiative"/>
            <person name="Lucas S."/>
            <person name="Harmon-Smith M."/>
            <person name="Lail K."/>
            <person name="Tice H."/>
            <person name="Grimwood J."/>
            <person name="Bruce D."/>
            <person name="Barry K."/>
            <person name="Shu S."/>
            <person name="Lindquist E."/>
            <person name="Wang M."/>
            <person name="Pitluck S."/>
            <person name="Vogel J.P."/>
            <person name="Garvin D.F."/>
            <person name="Mockler T.C."/>
            <person name="Schmutz J."/>
            <person name="Rokhsar D."/>
            <person name="Bevan M.W."/>
        </authorList>
    </citation>
    <scope>NUCLEOTIDE SEQUENCE</scope>
    <source>
        <strain evidence="3">Bd21</strain>
    </source>
</reference>
<evidence type="ECO:0000313" key="3">
    <source>
        <dbReference type="EMBL" id="KQJ96580.1"/>
    </source>
</evidence>
<reference evidence="4" key="3">
    <citation type="submission" date="2018-08" db="UniProtKB">
        <authorList>
            <consortium name="EnsemblPlants"/>
        </authorList>
    </citation>
    <scope>IDENTIFICATION</scope>
    <source>
        <strain evidence="4">cv. Bd21</strain>
    </source>
</reference>
<dbReference type="GO" id="GO:0006633">
    <property type="term" value="P:fatty acid biosynthetic process"/>
    <property type="evidence" value="ECO:0007669"/>
    <property type="project" value="InterPro"/>
</dbReference>
<dbReference type="Proteomes" id="UP000008810">
    <property type="component" value="Chromosome 3"/>
</dbReference>
<dbReference type="EnsemblPlants" id="KQJ96580">
    <property type="protein sequence ID" value="KQJ96580"/>
    <property type="gene ID" value="BRADI_3g25181v3"/>
</dbReference>
<dbReference type="GO" id="GO:0050080">
    <property type="term" value="F:malonyl-CoA decarboxylase activity"/>
    <property type="evidence" value="ECO:0007669"/>
    <property type="project" value="InterPro"/>
</dbReference>
<evidence type="ECO:0000256" key="1">
    <source>
        <dbReference type="SAM" id="MobiDB-lite"/>
    </source>
</evidence>
<evidence type="ECO:0000313" key="5">
    <source>
        <dbReference type="Proteomes" id="UP000008810"/>
    </source>
</evidence>
<dbReference type="InterPro" id="IPR007956">
    <property type="entry name" value="Malonyl_CoA_deC_C"/>
</dbReference>
<reference evidence="3 4" key="1">
    <citation type="journal article" date="2010" name="Nature">
        <title>Genome sequencing and analysis of the model grass Brachypodium distachyon.</title>
        <authorList>
            <consortium name="International Brachypodium Initiative"/>
        </authorList>
    </citation>
    <scope>NUCLEOTIDE SEQUENCE [LARGE SCALE GENOMIC DNA]</scope>
    <source>
        <strain evidence="3 4">Bd21</strain>
    </source>
</reference>
<keyword evidence="5" id="KW-1185">Reference proteome</keyword>
<dbReference type="Pfam" id="PF05292">
    <property type="entry name" value="MCD"/>
    <property type="match status" value="1"/>
</dbReference>
<accession>A0A0Q3FEH7</accession>
<protein>
    <recommendedName>
        <fullName evidence="2">Malonyl-CoA decarboxylase C-terminal domain-containing protein</fullName>
    </recommendedName>
</protein>
<evidence type="ECO:0000313" key="4">
    <source>
        <dbReference type="EnsemblPlants" id="KQJ96580"/>
    </source>
</evidence>
<dbReference type="InterPro" id="IPR042303">
    <property type="entry name" value="Malonyl_CoA_deC_C_sf"/>
</dbReference>
<name>A0A0Q3FEH7_BRADI</name>
<evidence type="ECO:0000259" key="2">
    <source>
        <dbReference type="Pfam" id="PF05292"/>
    </source>
</evidence>
<dbReference type="InParanoid" id="A0A0Q3FEH7"/>
<dbReference type="OrthoDB" id="426718at2759"/>
<dbReference type="EMBL" id="CM000882">
    <property type="protein sequence ID" value="KQJ96580.1"/>
    <property type="molecule type" value="Genomic_DNA"/>
</dbReference>
<dbReference type="Gramene" id="KQJ96580">
    <property type="protein sequence ID" value="KQJ96580"/>
    <property type="gene ID" value="BRADI_3g25181v3"/>
</dbReference>
<proteinExistence type="predicted"/>
<dbReference type="AlphaFoldDB" id="A0A0Q3FEH7"/>
<feature type="domain" description="Malonyl-CoA decarboxylase C-terminal" evidence="2">
    <location>
        <begin position="104"/>
        <end position="133"/>
    </location>
</feature>
<organism evidence="3">
    <name type="scientific">Brachypodium distachyon</name>
    <name type="common">Purple false brome</name>
    <name type="synonym">Trachynia distachya</name>
    <dbReference type="NCBI Taxonomy" id="15368"/>
    <lineage>
        <taxon>Eukaryota</taxon>
        <taxon>Viridiplantae</taxon>
        <taxon>Streptophyta</taxon>
        <taxon>Embryophyta</taxon>
        <taxon>Tracheophyta</taxon>
        <taxon>Spermatophyta</taxon>
        <taxon>Magnoliopsida</taxon>
        <taxon>Liliopsida</taxon>
        <taxon>Poales</taxon>
        <taxon>Poaceae</taxon>
        <taxon>BOP clade</taxon>
        <taxon>Pooideae</taxon>
        <taxon>Stipodae</taxon>
        <taxon>Brachypodieae</taxon>
        <taxon>Brachypodium</taxon>
    </lineage>
</organism>